<gene>
    <name evidence="1" type="ORF">Vadar_024973</name>
</gene>
<comment type="caution">
    <text evidence="1">The sequence shown here is derived from an EMBL/GenBank/DDBJ whole genome shotgun (WGS) entry which is preliminary data.</text>
</comment>
<organism evidence="1 2">
    <name type="scientific">Vaccinium darrowii</name>
    <dbReference type="NCBI Taxonomy" id="229202"/>
    <lineage>
        <taxon>Eukaryota</taxon>
        <taxon>Viridiplantae</taxon>
        <taxon>Streptophyta</taxon>
        <taxon>Embryophyta</taxon>
        <taxon>Tracheophyta</taxon>
        <taxon>Spermatophyta</taxon>
        <taxon>Magnoliopsida</taxon>
        <taxon>eudicotyledons</taxon>
        <taxon>Gunneridae</taxon>
        <taxon>Pentapetalae</taxon>
        <taxon>asterids</taxon>
        <taxon>Ericales</taxon>
        <taxon>Ericaceae</taxon>
        <taxon>Vaccinioideae</taxon>
        <taxon>Vaccinieae</taxon>
        <taxon>Vaccinium</taxon>
    </lineage>
</organism>
<sequence>MTSPPSRRTSSSSSAVNYPFPSEVNVANFVPIKLGAPSDSDYSVWKQLMLNLIESHQLEGFVDGTIQPPPFPLEEHKLEEYRSWKRSDGLVRGWVFVTVTEEILPQLVNYTTAREAWIAIEESVTPSAPPLPQSISESESEDEWRTITASRYLPLYRATRTGDWENAAKFLDQKPEAVRDAITYYSETALMLAVRSSKRNDFVKKLMQRMTPEDVARQDTSGQTALQKAVTSGNNVAAKWLVEKNPQLPNIETKDGEELAVHYAAQRGNREMVEYLLEVTKPDGDPNPFEGKLGAGLLTALVAGELYDIASTFLRRYPTLASMNPNPLWEISCRHTSFRSRTRLNFFQRLIYSGVPLKLERNANKLVGRDIENSADGVVSPLGYVSQKLHAMFWDVAEKLVPTIKSVRETKLKHHQALKFLKHLCEEVVKSELPNAGDIFRKALFSAATLGICEIVEEILDVFPSGIYFTYQRQRTLFQLAIENRQENVFNLIYQMDENHDHFLWRRDKFQNNALHTAGNFASRQQISLQANVAGAALQMQRELQWFKVIVYYYSDPLEHVCTSPILSMLTK</sequence>
<accession>A0ACB7XU67</accession>
<protein>
    <submittedName>
        <fullName evidence="1">Uncharacterized protein</fullName>
    </submittedName>
</protein>
<evidence type="ECO:0000313" key="2">
    <source>
        <dbReference type="Proteomes" id="UP000828048"/>
    </source>
</evidence>
<evidence type="ECO:0000313" key="1">
    <source>
        <dbReference type="EMBL" id="KAH7844158.1"/>
    </source>
</evidence>
<dbReference type="Proteomes" id="UP000828048">
    <property type="component" value="Chromosome 1"/>
</dbReference>
<keyword evidence="2" id="KW-1185">Reference proteome</keyword>
<reference evidence="1 2" key="1">
    <citation type="journal article" date="2021" name="Hortic Res">
        <title>High-quality reference genome and annotation aids understanding of berry development for evergreen blueberry (Vaccinium darrowii).</title>
        <authorList>
            <person name="Yu J."/>
            <person name="Hulse-Kemp A.M."/>
            <person name="Babiker E."/>
            <person name="Staton M."/>
        </authorList>
    </citation>
    <scope>NUCLEOTIDE SEQUENCE [LARGE SCALE GENOMIC DNA]</scope>
    <source>
        <strain evidence="2">cv. NJ 8807/NJ 8810</strain>
        <tissue evidence="1">Young leaf</tissue>
    </source>
</reference>
<proteinExistence type="predicted"/>
<name>A0ACB7XU67_9ERIC</name>
<dbReference type="EMBL" id="CM037151">
    <property type="protein sequence ID" value="KAH7844158.1"/>
    <property type="molecule type" value="Genomic_DNA"/>
</dbReference>